<gene>
    <name evidence="13" type="ORF">SAPINGB_P002422</name>
</gene>
<evidence type="ECO:0000256" key="8">
    <source>
        <dbReference type="SAM" id="MobiDB-lite"/>
    </source>
</evidence>
<dbReference type="Pfam" id="PF16187">
    <property type="entry name" value="Peptidase_M16_M"/>
    <property type="match status" value="1"/>
</dbReference>
<evidence type="ECO:0000259" key="10">
    <source>
        <dbReference type="Pfam" id="PF05193"/>
    </source>
</evidence>
<dbReference type="FunFam" id="3.30.830.10:FF:000004">
    <property type="entry name" value="Putative insulin-degrading enzyme"/>
    <property type="match status" value="1"/>
</dbReference>
<dbReference type="GO" id="GO:0051603">
    <property type="term" value="P:proteolysis involved in protein catabolic process"/>
    <property type="evidence" value="ECO:0007669"/>
    <property type="project" value="TreeGrafter"/>
</dbReference>
<keyword evidence="4" id="KW-0378">Hydrolase</keyword>
<dbReference type="PANTHER" id="PTHR43690">
    <property type="entry name" value="NARDILYSIN"/>
    <property type="match status" value="1"/>
</dbReference>
<keyword evidence="5" id="KW-0862">Zinc</keyword>
<reference evidence="13 14" key="1">
    <citation type="submission" date="2019-09" db="EMBL/GenBank/DDBJ databases">
        <authorList>
            <person name="Brejova B."/>
        </authorList>
    </citation>
    <scope>NUCLEOTIDE SEQUENCE [LARGE SCALE GENOMIC DNA]</scope>
</reference>
<evidence type="ECO:0000256" key="2">
    <source>
        <dbReference type="ARBA" id="ARBA00022670"/>
    </source>
</evidence>
<dbReference type="AlphaFoldDB" id="A0A5E8BDT7"/>
<dbReference type="RefSeq" id="XP_031853032.1">
    <property type="nucleotide sequence ID" value="XM_031997141.1"/>
</dbReference>
<evidence type="ECO:0000259" key="9">
    <source>
        <dbReference type="Pfam" id="PF00675"/>
    </source>
</evidence>
<dbReference type="InterPro" id="IPR054734">
    <property type="entry name" value="PqqF-like_C_4"/>
</dbReference>
<evidence type="ECO:0000313" key="14">
    <source>
        <dbReference type="Proteomes" id="UP000398389"/>
    </source>
</evidence>
<dbReference type="GO" id="GO:0005829">
    <property type="term" value="C:cytosol"/>
    <property type="evidence" value="ECO:0007669"/>
    <property type="project" value="TreeGrafter"/>
</dbReference>
<evidence type="ECO:0000256" key="6">
    <source>
        <dbReference type="ARBA" id="ARBA00023049"/>
    </source>
</evidence>
<dbReference type="OrthoDB" id="952271at2759"/>
<dbReference type="SUPFAM" id="SSF63411">
    <property type="entry name" value="LuxS/MPP-like metallohydrolase"/>
    <property type="match status" value="4"/>
</dbReference>
<feature type="domain" description="Peptidase M16 C-terminal" evidence="10">
    <location>
        <begin position="212"/>
        <end position="389"/>
    </location>
</feature>
<evidence type="ECO:0000256" key="1">
    <source>
        <dbReference type="ARBA" id="ARBA00007261"/>
    </source>
</evidence>
<dbReference type="Gene3D" id="3.30.830.10">
    <property type="entry name" value="Metalloenzyme, LuxS/M16 peptidase-like"/>
    <property type="match status" value="4"/>
</dbReference>
<dbReference type="Pfam" id="PF00675">
    <property type="entry name" value="Peptidase_M16"/>
    <property type="match status" value="1"/>
</dbReference>
<evidence type="ECO:0000259" key="12">
    <source>
        <dbReference type="Pfam" id="PF22456"/>
    </source>
</evidence>
<name>A0A5E8BDT7_9ASCO</name>
<feature type="domain" description="Coenzyme PQQ synthesis protein F-like C-terminal lobe" evidence="12">
    <location>
        <begin position="783"/>
        <end position="880"/>
    </location>
</feature>
<keyword evidence="14" id="KW-1185">Reference proteome</keyword>
<dbReference type="InterPro" id="IPR032632">
    <property type="entry name" value="Peptidase_M16_M"/>
</dbReference>
<keyword evidence="6" id="KW-0482">Metalloprotease</keyword>
<keyword evidence="2" id="KW-0645">Protease</keyword>
<dbReference type="EMBL" id="CABVLU010000002">
    <property type="protein sequence ID" value="VVT49745.1"/>
    <property type="molecule type" value="Genomic_DNA"/>
</dbReference>
<dbReference type="FunFam" id="3.30.830.10:FF:000005">
    <property type="entry name" value="nardilysin isoform X1"/>
    <property type="match status" value="1"/>
</dbReference>
<dbReference type="GO" id="GO:0005739">
    <property type="term" value="C:mitochondrion"/>
    <property type="evidence" value="ECO:0007669"/>
    <property type="project" value="TreeGrafter"/>
</dbReference>
<feature type="region of interest" description="Disordered" evidence="8">
    <location>
        <begin position="1"/>
        <end position="20"/>
    </location>
</feature>
<proteinExistence type="inferred from homology"/>
<evidence type="ECO:0000313" key="13">
    <source>
        <dbReference type="EMBL" id="VVT49745.1"/>
    </source>
</evidence>
<comment type="similarity">
    <text evidence="1 7">Belongs to the peptidase M16 family.</text>
</comment>
<dbReference type="FunFam" id="3.30.830.10:FF:000003">
    <property type="entry name" value="Insulin-degrading enzyme"/>
    <property type="match status" value="1"/>
</dbReference>
<dbReference type="InterPro" id="IPR001431">
    <property type="entry name" value="Pept_M16_Zn_BS"/>
</dbReference>
<evidence type="ECO:0000256" key="7">
    <source>
        <dbReference type="RuleBase" id="RU004447"/>
    </source>
</evidence>
<evidence type="ECO:0000256" key="3">
    <source>
        <dbReference type="ARBA" id="ARBA00022723"/>
    </source>
</evidence>
<organism evidence="13 14">
    <name type="scientific">Magnusiomyces paraingens</name>
    <dbReference type="NCBI Taxonomy" id="2606893"/>
    <lineage>
        <taxon>Eukaryota</taxon>
        <taxon>Fungi</taxon>
        <taxon>Dikarya</taxon>
        <taxon>Ascomycota</taxon>
        <taxon>Saccharomycotina</taxon>
        <taxon>Dipodascomycetes</taxon>
        <taxon>Dipodascales</taxon>
        <taxon>Dipodascaceae</taxon>
        <taxon>Magnusiomyces</taxon>
    </lineage>
</organism>
<dbReference type="InterPro" id="IPR011765">
    <property type="entry name" value="Pept_M16_N"/>
</dbReference>
<dbReference type="Pfam" id="PF22456">
    <property type="entry name" value="PqqF-like_C_4"/>
    <property type="match status" value="1"/>
</dbReference>
<feature type="domain" description="Peptidase M16 middle/third" evidence="11">
    <location>
        <begin position="396"/>
        <end position="677"/>
    </location>
</feature>
<dbReference type="InterPro" id="IPR007863">
    <property type="entry name" value="Peptidase_M16_C"/>
</dbReference>
<dbReference type="PANTHER" id="PTHR43690:SF18">
    <property type="entry name" value="INSULIN-DEGRADING ENZYME-RELATED"/>
    <property type="match status" value="1"/>
</dbReference>
<dbReference type="GO" id="GO:0004222">
    <property type="term" value="F:metalloendopeptidase activity"/>
    <property type="evidence" value="ECO:0007669"/>
    <property type="project" value="InterPro"/>
</dbReference>
<dbReference type="PROSITE" id="PS00143">
    <property type="entry name" value="INSULINASE"/>
    <property type="match status" value="1"/>
</dbReference>
<dbReference type="InterPro" id="IPR011249">
    <property type="entry name" value="Metalloenz_LuxS/M16"/>
</dbReference>
<evidence type="ECO:0000259" key="11">
    <source>
        <dbReference type="Pfam" id="PF16187"/>
    </source>
</evidence>
<evidence type="ECO:0000256" key="4">
    <source>
        <dbReference type="ARBA" id="ARBA00022801"/>
    </source>
</evidence>
<dbReference type="InterPro" id="IPR050626">
    <property type="entry name" value="Peptidase_M16"/>
</dbReference>
<evidence type="ECO:0000256" key="5">
    <source>
        <dbReference type="ARBA" id="ARBA00022833"/>
    </source>
</evidence>
<keyword evidence="3" id="KW-0479">Metal-binding</keyword>
<evidence type="ECO:0008006" key="15">
    <source>
        <dbReference type="Google" id="ProtNLM"/>
    </source>
</evidence>
<feature type="domain" description="Peptidase M16 N-terminal" evidence="9">
    <location>
        <begin position="50"/>
        <end position="180"/>
    </location>
</feature>
<dbReference type="Pfam" id="PF05193">
    <property type="entry name" value="Peptidase_M16_C"/>
    <property type="match status" value="1"/>
</dbReference>
<dbReference type="GO" id="GO:0046872">
    <property type="term" value="F:metal ion binding"/>
    <property type="evidence" value="ECO:0007669"/>
    <property type="project" value="UniProtKB-KW"/>
</dbReference>
<dbReference type="GeneID" id="43581241"/>
<protein>
    <recommendedName>
        <fullName evidence="15">Peptidase M16 N-terminal domain-containing protein</fullName>
    </recommendedName>
</protein>
<dbReference type="Proteomes" id="UP000398389">
    <property type="component" value="Unassembled WGS sequence"/>
</dbReference>
<accession>A0A5E8BDT7</accession>
<sequence length="1057" mass="121092">MAETSSAATTAKSTSDHTASIVSSAPLTNKPLLDDRDYRYITLENGLLALLIHDPETDKAAAALDVNVGSFSDPEDLPGLAHFCEHLLFMGTEKFPKENEYASYLSSHSGYSNAYTSSESTNYHFEVGYEHFNGALDRFSQFFISPLFSPSCKDREIRAVDSENKNNLQNDNWRLHQISRFFSNHAHPYHKYSTGNLETLETIPLSKNIDVRDRLLEFYDNHYSANLMKLVLIGRESLDTLQQWTVDFFSPIVNKNRKEIVYSEPFLDDENLGILIQAKPVKEKKVLSLRFPIPSDSVFNEAKPLSYASFCIGHEGPGSILNLLKEKGWASSLSSGAGLVSEGQAFSEIDIALTERGLSNYKEIIAICFQYLKLLQSSPISERLFQEQKIMSEVNFKYTAKKNSLSTVTKLASQMQRPYPLERLLDYSVFTKFDPNLTRKYIDYFNVHNFRATLVAQTLEGLDKQEKWYGTHYRSDKFDPDFIKYLEGLDLNPDLALPTPNEFIPENFDVDKKENVEILKHPILLRNQKQVKVWYKKDDTFWTPKASVNLYFKAPITYSSPSNYVKSSLYFRIVDDHLTLFAYHANLAGLAYDVSVARDGFKIHVRGYNNKIGLLLERILLELKDFKVDRIKFETCKERLVRELKNQWYAVSYNQFIAHFGYLLNENTWTLEERLHALENVTYEEVVEFGPQVLKRFDLEVVAIGNLHKNEALEIANQTMEILVSEPIPDSQSVCQRSYYLPPSSEFEFSYLSKDEHNVNSGVEFFIQVAKLTDPYTRVVLELLASMAVEPAFNQLRTREQLGYIVFCGMRLTRTSCGLRIIVQSERTTSLLKQRVDRFLIGLGEIIENYTNEEFNTYVTSLIAKKQEKYKNLYEESSSYNAQIVSGYYHFSVQENDIEILKKISKREVLELYYKYISPQSKDRSLLILSLNAHNPPTFGLSQVTASVFTMLAIKYNVNLDPAEAAELLAKAEGKSSEEVLQMAADALEEKGHGDIAQDFIKEAAEEILLQTSLEAQERPQSQTIESVSWFKSRLQLTEAPVPWEDLAIFMEPEAKL</sequence>
<dbReference type="GO" id="GO:0043171">
    <property type="term" value="P:peptide catabolic process"/>
    <property type="evidence" value="ECO:0007669"/>
    <property type="project" value="TreeGrafter"/>
</dbReference>